<dbReference type="Proteomes" id="UP000014400">
    <property type="component" value="Unassembled WGS sequence"/>
</dbReference>
<dbReference type="HOGENOM" id="CLU_2720843_0_0_4"/>
<comment type="caution">
    <text evidence="2">The sequence shown here is derived from an EMBL/GenBank/DDBJ whole genome shotgun (WGS) entry which is preliminary data.</text>
</comment>
<gene>
    <name evidence="2" type="ORF">HMPREF1476_00993</name>
</gene>
<keyword evidence="1" id="KW-1133">Transmembrane helix</keyword>
<feature type="transmembrane region" description="Helical" evidence="1">
    <location>
        <begin position="38"/>
        <end position="57"/>
    </location>
</feature>
<keyword evidence="1" id="KW-0812">Transmembrane</keyword>
<name>S3BZN8_9BURK</name>
<sequence>MIVLLHDFLLRGAKRVLIAVAGIFGAAISFAFVDMMPFLIWMLIFVAADFATVLYAARSTSTYQSGASCRRV</sequence>
<protein>
    <submittedName>
        <fullName evidence="2">Uncharacterized protein</fullName>
    </submittedName>
</protein>
<dbReference type="PATRIC" id="fig|1203554.3.peg.1016"/>
<evidence type="ECO:0000256" key="1">
    <source>
        <dbReference type="SAM" id="Phobius"/>
    </source>
</evidence>
<accession>S3BZN8</accession>
<evidence type="ECO:0000313" key="2">
    <source>
        <dbReference type="EMBL" id="EPD99537.1"/>
    </source>
</evidence>
<evidence type="ECO:0000313" key="3">
    <source>
        <dbReference type="Proteomes" id="UP000014400"/>
    </source>
</evidence>
<feature type="transmembrane region" description="Helical" evidence="1">
    <location>
        <begin position="12"/>
        <end position="32"/>
    </location>
</feature>
<proteinExistence type="predicted"/>
<keyword evidence="1" id="KW-0472">Membrane</keyword>
<organism evidence="2 3">
    <name type="scientific">Sutterella wadsworthensis HGA0223</name>
    <dbReference type="NCBI Taxonomy" id="1203554"/>
    <lineage>
        <taxon>Bacteria</taxon>
        <taxon>Pseudomonadati</taxon>
        <taxon>Pseudomonadota</taxon>
        <taxon>Betaproteobacteria</taxon>
        <taxon>Burkholderiales</taxon>
        <taxon>Sutterellaceae</taxon>
        <taxon>Sutterella</taxon>
    </lineage>
</organism>
<dbReference type="AlphaFoldDB" id="S3BZN8"/>
<reference evidence="2 3" key="1">
    <citation type="submission" date="2013-04" db="EMBL/GenBank/DDBJ databases">
        <title>The Genome Sequence of Sutterella wadsworthensis HGA0223.</title>
        <authorList>
            <consortium name="The Broad Institute Genomics Platform"/>
            <person name="Earl A."/>
            <person name="Ward D."/>
            <person name="Feldgarden M."/>
            <person name="Gevers D."/>
            <person name="Schmidt T.M."/>
            <person name="Dover J."/>
            <person name="Dai D."/>
            <person name="Walker B."/>
            <person name="Young S."/>
            <person name="Zeng Q."/>
            <person name="Gargeya S."/>
            <person name="Fitzgerald M."/>
            <person name="Haas B."/>
            <person name="Abouelleil A."/>
            <person name="Allen A.W."/>
            <person name="Alvarado L."/>
            <person name="Arachchi H.M."/>
            <person name="Berlin A.M."/>
            <person name="Chapman S.B."/>
            <person name="Gainer-Dewar J."/>
            <person name="Goldberg J."/>
            <person name="Griggs A."/>
            <person name="Gujja S."/>
            <person name="Hansen M."/>
            <person name="Howarth C."/>
            <person name="Imamovic A."/>
            <person name="Ireland A."/>
            <person name="Larimer J."/>
            <person name="McCowan C."/>
            <person name="Murphy C."/>
            <person name="Pearson M."/>
            <person name="Poon T.W."/>
            <person name="Priest M."/>
            <person name="Roberts A."/>
            <person name="Saif S."/>
            <person name="Shea T."/>
            <person name="Sisk P."/>
            <person name="Sykes S."/>
            <person name="Wortman J."/>
            <person name="Nusbaum C."/>
            <person name="Birren B."/>
        </authorList>
    </citation>
    <scope>NUCLEOTIDE SEQUENCE [LARGE SCALE GENOMIC DNA]</scope>
    <source>
        <strain evidence="2 3">HGA0223</strain>
    </source>
</reference>
<keyword evidence="3" id="KW-1185">Reference proteome</keyword>
<dbReference type="EMBL" id="ATCF01000015">
    <property type="protein sequence ID" value="EPD99537.1"/>
    <property type="molecule type" value="Genomic_DNA"/>
</dbReference>